<dbReference type="PANTHER" id="PTHR33055">
    <property type="entry name" value="TRANSPOSASE FOR INSERTION SEQUENCE ELEMENT IS1111A"/>
    <property type="match status" value="1"/>
</dbReference>
<feature type="domain" description="Transposase IS116/IS110/IS902 C-terminal" evidence="3">
    <location>
        <begin position="225"/>
        <end position="296"/>
    </location>
</feature>
<evidence type="ECO:0000313" key="5">
    <source>
        <dbReference type="Proteomes" id="UP000346198"/>
    </source>
</evidence>
<reference evidence="4 5" key="1">
    <citation type="submission" date="2019-04" db="EMBL/GenBank/DDBJ databases">
        <authorList>
            <person name="Van Vliet M D."/>
        </authorList>
    </citation>
    <scope>NUCLEOTIDE SEQUENCE [LARGE SCALE GENOMIC DNA]</scope>
    <source>
        <strain evidence="4 5">F21</strain>
    </source>
</reference>
<proteinExistence type="predicted"/>
<gene>
    <name evidence="4" type="ORF">SCARR_03049</name>
</gene>
<dbReference type="GO" id="GO:0003677">
    <property type="term" value="F:DNA binding"/>
    <property type="evidence" value="ECO:0007669"/>
    <property type="project" value="InterPro"/>
</dbReference>
<keyword evidence="5" id="KW-1185">Reference proteome</keyword>
<accession>A0A6C2UL73</accession>
<dbReference type="InterPro" id="IPR047650">
    <property type="entry name" value="Transpos_IS110"/>
</dbReference>
<dbReference type="RefSeq" id="WP_136062474.1">
    <property type="nucleotide sequence ID" value="NZ_CAAHFH010000002.1"/>
</dbReference>
<evidence type="ECO:0000313" key="4">
    <source>
        <dbReference type="EMBL" id="VGO20980.1"/>
    </source>
</evidence>
<dbReference type="Proteomes" id="UP000346198">
    <property type="component" value="Unassembled WGS sequence"/>
</dbReference>
<dbReference type="PANTHER" id="PTHR33055:SF15">
    <property type="entry name" value="TRANSPOSASE-RELATED"/>
    <property type="match status" value="1"/>
</dbReference>
<feature type="domain" description="Transposase IS110-like N-terminal" evidence="2">
    <location>
        <begin position="6"/>
        <end position="156"/>
    </location>
</feature>
<dbReference type="GO" id="GO:0004803">
    <property type="term" value="F:transposase activity"/>
    <property type="evidence" value="ECO:0007669"/>
    <property type="project" value="InterPro"/>
</dbReference>
<dbReference type="NCBIfam" id="NF033542">
    <property type="entry name" value="transpos_IS110"/>
    <property type="match status" value="1"/>
</dbReference>
<sequence length="380" mass="43290">MKKCTVGIDAHKESNVLALAFNDMKPSILHGKVSADLNRTVDAIRKIQKKHDLQKEDLQICYEAGPTGFVLARRLIKLGYDCQVIAPSLIPTKPGEKRKTDKRDARKLAEMHRSGHLTAVHIPEVDDEVVRDVCRGRTDAVNDLKASKKQLLSFLLRNGYRYPEKARWTEAHMRYLRELVMAHPTQKILLEEYIRRIDNAGEQIKRLEDQMEKILSTWKRKPLVEALMGMRGFKMVAAMVIVSEIGNFGRFKHPKQLMAYLGLIPSEESSGETRRMGSITKCGNAHARWILIECAGHYKLPAKVSKALSVRQEGLSRDVKKVSWHAQNRLSKRWYKLALRGLHTNKIRTAIARELSSYIWDIAIIIEQQDAPCPSSALLA</sequence>
<dbReference type="InterPro" id="IPR002525">
    <property type="entry name" value="Transp_IS110-like_N"/>
</dbReference>
<dbReference type="EMBL" id="CAAHFH010000002">
    <property type="protein sequence ID" value="VGO20980.1"/>
    <property type="molecule type" value="Genomic_DNA"/>
</dbReference>
<name>A0A6C2UL73_9BACT</name>
<protein>
    <submittedName>
        <fullName evidence="4">Uncharacterized protein</fullName>
    </submittedName>
</protein>
<dbReference type="Pfam" id="PF01548">
    <property type="entry name" value="DEDD_Tnp_IS110"/>
    <property type="match status" value="1"/>
</dbReference>
<dbReference type="InterPro" id="IPR003346">
    <property type="entry name" value="Transposase_20"/>
</dbReference>
<evidence type="ECO:0000259" key="3">
    <source>
        <dbReference type="Pfam" id="PF02371"/>
    </source>
</evidence>
<feature type="coiled-coil region" evidence="1">
    <location>
        <begin position="190"/>
        <end position="217"/>
    </location>
</feature>
<organism evidence="4 5">
    <name type="scientific">Pontiella sulfatireligans</name>
    <dbReference type="NCBI Taxonomy" id="2750658"/>
    <lineage>
        <taxon>Bacteria</taxon>
        <taxon>Pseudomonadati</taxon>
        <taxon>Kiritimatiellota</taxon>
        <taxon>Kiritimatiellia</taxon>
        <taxon>Kiritimatiellales</taxon>
        <taxon>Pontiellaceae</taxon>
        <taxon>Pontiella</taxon>
    </lineage>
</organism>
<dbReference type="AlphaFoldDB" id="A0A6C2UL73"/>
<keyword evidence="1" id="KW-0175">Coiled coil</keyword>
<dbReference type="Pfam" id="PF02371">
    <property type="entry name" value="Transposase_20"/>
    <property type="match status" value="1"/>
</dbReference>
<evidence type="ECO:0000259" key="2">
    <source>
        <dbReference type="Pfam" id="PF01548"/>
    </source>
</evidence>
<dbReference type="GO" id="GO:0006313">
    <property type="term" value="P:DNA transposition"/>
    <property type="evidence" value="ECO:0007669"/>
    <property type="project" value="InterPro"/>
</dbReference>
<evidence type="ECO:0000256" key="1">
    <source>
        <dbReference type="SAM" id="Coils"/>
    </source>
</evidence>